<reference evidence="8 9" key="1">
    <citation type="submission" date="2009-07" db="EMBL/GenBank/DDBJ databases">
        <authorList>
            <person name="Madupu R."/>
            <person name="Sebastian Y."/>
            <person name="Durkin A.S."/>
            <person name="Torralba M."/>
            <person name="Methe B."/>
            <person name="Sutton G.G."/>
            <person name="Strausberg R.L."/>
            <person name="Nelson K.E."/>
        </authorList>
    </citation>
    <scope>NUCLEOTIDE SEQUENCE [LARGE SCALE GENOMIC DNA]</scope>
    <source>
        <strain evidence="8 9">RM3268</strain>
    </source>
</reference>
<gene>
    <name evidence="8" type="ORF">CAMGR0001_0609</name>
</gene>
<dbReference type="Pfam" id="PF01891">
    <property type="entry name" value="CbiM"/>
    <property type="match status" value="1"/>
</dbReference>
<dbReference type="AlphaFoldDB" id="C8PI13"/>
<evidence type="ECO:0000256" key="6">
    <source>
        <dbReference type="ARBA" id="ARBA00023136"/>
    </source>
</evidence>
<dbReference type="GO" id="GO:0005886">
    <property type="term" value="C:plasma membrane"/>
    <property type="evidence" value="ECO:0007669"/>
    <property type="project" value="UniProtKB-SubCell"/>
</dbReference>
<comment type="caution">
    <text evidence="8">The sequence shown here is derived from an EMBL/GenBank/DDBJ whole genome shotgun (WGS) entry which is preliminary data.</text>
</comment>
<sequence>MHISEGVLSAPVLLAGWAVTAPAVAAILWRVRQSEIPRIACFSALFFVASFVHLPVGVSSMHLMLSGLVGAFLGSRAILAIFVALFLQGVFFGFGGLSVLGVNTAVIGFPAVLGGLLAAAAKAQELKVRTQKIYLFLAGFVPIVCSMLFLDLVLFISGREFFAIATLISLEGAILAVLEGIITLFALSFIAKFYGGQRR</sequence>
<evidence type="ECO:0000256" key="4">
    <source>
        <dbReference type="ARBA" id="ARBA00022692"/>
    </source>
</evidence>
<dbReference type="Proteomes" id="UP000005709">
    <property type="component" value="Unassembled WGS sequence"/>
</dbReference>
<feature type="transmembrane region" description="Helical" evidence="7">
    <location>
        <begin position="162"/>
        <end position="190"/>
    </location>
</feature>
<dbReference type="InterPro" id="IPR002751">
    <property type="entry name" value="CbiM/NikMN"/>
</dbReference>
<accession>C8PI13</accession>
<evidence type="ECO:0000256" key="5">
    <source>
        <dbReference type="ARBA" id="ARBA00022989"/>
    </source>
</evidence>
<evidence type="ECO:0000313" key="8">
    <source>
        <dbReference type="EMBL" id="EEV17777.1"/>
    </source>
</evidence>
<dbReference type="RefSeq" id="WP_005871394.1">
    <property type="nucleotide sequence ID" value="NZ_ACYG01000024.1"/>
</dbReference>
<dbReference type="PANTHER" id="PTHR34229:SF1">
    <property type="entry name" value="METAL TRANSPORT PROTEIN HI_1621-RELATED"/>
    <property type="match status" value="1"/>
</dbReference>
<feature type="transmembrane region" description="Helical" evidence="7">
    <location>
        <begin position="133"/>
        <end position="156"/>
    </location>
</feature>
<dbReference type="STRING" id="824.CGRAC_1759"/>
<dbReference type="eggNOG" id="COG0310">
    <property type="taxonomic scope" value="Bacteria"/>
</dbReference>
<dbReference type="EMBL" id="ACYG01000024">
    <property type="protein sequence ID" value="EEV17777.1"/>
    <property type="molecule type" value="Genomic_DNA"/>
</dbReference>
<proteinExistence type="predicted"/>
<dbReference type="OrthoDB" id="9792317at2"/>
<evidence type="ECO:0000256" key="1">
    <source>
        <dbReference type="ARBA" id="ARBA00004651"/>
    </source>
</evidence>
<protein>
    <submittedName>
        <fullName evidence="8">Cobalt transport protein CbiM</fullName>
    </submittedName>
</protein>
<comment type="subcellular location">
    <subcellularLocation>
        <location evidence="1">Cell membrane</location>
        <topology evidence="1">Multi-pass membrane protein</topology>
    </subcellularLocation>
</comment>
<keyword evidence="3" id="KW-1003">Cell membrane</keyword>
<keyword evidence="6 7" id="KW-0472">Membrane</keyword>
<dbReference type="GO" id="GO:0000041">
    <property type="term" value="P:transition metal ion transport"/>
    <property type="evidence" value="ECO:0007669"/>
    <property type="project" value="InterPro"/>
</dbReference>
<dbReference type="PANTHER" id="PTHR34229">
    <property type="entry name" value="METAL TRANSPORT PROTEIN HI_1621-RELATED"/>
    <property type="match status" value="1"/>
</dbReference>
<evidence type="ECO:0000256" key="7">
    <source>
        <dbReference type="SAM" id="Phobius"/>
    </source>
</evidence>
<keyword evidence="9" id="KW-1185">Reference proteome</keyword>
<feature type="transmembrane region" description="Helical" evidence="7">
    <location>
        <begin position="68"/>
        <end position="94"/>
    </location>
</feature>
<dbReference type="NCBIfam" id="NF004909">
    <property type="entry name" value="PRK06265.2-5"/>
    <property type="match status" value="1"/>
</dbReference>
<keyword evidence="2" id="KW-0813">Transport</keyword>
<name>C8PI13_9BACT</name>
<feature type="transmembrane region" description="Helical" evidence="7">
    <location>
        <begin position="35"/>
        <end position="56"/>
    </location>
</feature>
<evidence type="ECO:0000313" key="9">
    <source>
        <dbReference type="Proteomes" id="UP000005709"/>
    </source>
</evidence>
<keyword evidence="5 7" id="KW-1133">Transmembrane helix</keyword>
<evidence type="ECO:0000256" key="3">
    <source>
        <dbReference type="ARBA" id="ARBA00022475"/>
    </source>
</evidence>
<evidence type="ECO:0000256" key="2">
    <source>
        <dbReference type="ARBA" id="ARBA00022448"/>
    </source>
</evidence>
<keyword evidence="4 7" id="KW-0812">Transmembrane</keyword>
<organism evidence="8 9">
    <name type="scientific">Campylobacter gracilis RM3268</name>
    <dbReference type="NCBI Taxonomy" id="553220"/>
    <lineage>
        <taxon>Bacteria</taxon>
        <taxon>Pseudomonadati</taxon>
        <taxon>Campylobacterota</taxon>
        <taxon>Epsilonproteobacteria</taxon>
        <taxon>Campylobacterales</taxon>
        <taxon>Campylobacteraceae</taxon>
        <taxon>Campylobacter</taxon>
    </lineage>
</organism>
<feature type="transmembrane region" description="Helical" evidence="7">
    <location>
        <begin position="100"/>
        <end position="121"/>
    </location>
</feature>
<dbReference type="Gene3D" id="1.10.1760.20">
    <property type="match status" value="1"/>
</dbReference>